<dbReference type="SUPFAM" id="SSF53756">
    <property type="entry name" value="UDP-Glycosyltransferase/glycogen phosphorylase"/>
    <property type="match status" value="1"/>
</dbReference>
<protein>
    <submittedName>
        <fullName evidence="1">Uncharacterized protein</fullName>
    </submittedName>
</protein>
<dbReference type="Proteomes" id="UP000291213">
    <property type="component" value="Unassembled WGS sequence"/>
</dbReference>
<name>A0A401H825_AERPX</name>
<comment type="caution">
    <text evidence="1">The sequence shown here is derived from an EMBL/GenBank/DDBJ whole genome shotgun (WGS) entry which is preliminary data.</text>
</comment>
<evidence type="ECO:0000313" key="1">
    <source>
        <dbReference type="EMBL" id="GBF08528.1"/>
    </source>
</evidence>
<accession>A0A401H825</accession>
<gene>
    <name evidence="1" type="ORF">apy_02530</name>
</gene>
<reference evidence="1 2" key="1">
    <citation type="submission" date="2017-02" db="EMBL/GenBank/DDBJ databases">
        <title>isolation and characterization of a novel temperate virus Aeropyrum globular virus 1 infecting hyperthermophilic archaeon Aeropyrum.</title>
        <authorList>
            <person name="Yumiya M."/>
            <person name="Yoshida T."/>
            <person name="Sako Y."/>
        </authorList>
    </citation>
    <scope>NUCLEOTIDE SEQUENCE [LARGE SCALE GENOMIC DNA]</scope>
    <source>
        <strain evidence="1 2">YK1-12-2013</strain>
    </source>
</reference>
<dbReference type="RefSeq" id="WP_131159596.1">
    <property type="nucleotide sequence ID" value="NZ_BDMD01000010.1"/>
</dbReference>
<evidence type="ECO:0000313" key="2">
    <source>
        <dbReference type="Proteomes" id="UP000291213"/>
    </source>
</evidence>
<dbReference type="EMBL" id="BDMD01000010">
    <property type="protein sequence ID" value="GBF08528.1"/>
    <property type="molecule type" value="Genomic_DNA"/>
</dbReference>
<sequence>MKLYSLKRMFNYETILLSIIKPKVREWDLFQRLRIKPIYLAKNEALGRMLYTLTLGIISIGVNSIKPDIVIAHNIPGGQVALSLRKYYKKRFPIVLYLHDPISYTISSSFYSII</sequence>
<organism evidence="1 2">
    <name type="scientific">Aeropyrum pernix</name>
    <dbReference type="NCBI Taxonomy" id="56636"/>
    <lineage>
        <taxon>Archaea</taxon>
        <taxon>Thermoproteota</taxon>
        <taxon>Thermoprotei</taxon>
        <taxon>Desulfurococcales</taxon>
        <taxon>Desulfurococcaceae</taxon>
        <taxon>Aeropyrum</taxon>
    </lineage>
</organism>
<dbReference type="Gene3D" id="3.40.50.2000">
    <property type="entry name" value="Glycogen Phosphorylase B"/>
    <property type="match status" value="1"/>
</dbReference>
<dbReference type="AlphaFoldDB" id="A0A401H825"/>
<proteinExistence type="predicted"/>